<dbReference type="PANTHER" id="PTHR31297">
    <property type="entry name" value="GLUCAN ENDO-1,6-BETA-GLUCOSIDASE B"/>
    <property type="match status" value="1"/>
</dbReference>
<dbReference type="EMBL" id="AVOT02059860">
    <property type="protein sequence ID" value="MBW0553461.1"/>
    <property type="molecule type" value="Genomic_DNA"/>
</dbReference>
<dbReference type="GO" id="GO:0008422">
    <property type="term" value="F:beta-glucosidase activity"/>
    <property type="evidence" value="ECO:0007669"/>
    <property type="project" value="TreeGrafter"/>
</dbReference>
<dbReference type="Proteomes" id="UP000765509">
    <property type="component" value="Unassembled WGS sequence"/>
</dbReference>
<dbReference type="PANTHER" id="PTHR31297:SF42">
    <property type="entry name" value="GLYCOSIDE HYDROLASE FAMILY 5 DOMAIN-CONTAINING PROTEIN"/>
    <property type="match status" value="1"/>
</dbReference>
<keyword evidence="5" id="KW-1185">Reference proteome</keyword>
<dbReference type="GO" id="GO:0009251">
    <property type="term" value="P:glucan catabolic process"/>
    <property type="evidence" value="ECO:0007669"/>
    <property type="project" value="TreeGrafter"/>
</dbReference>
<name>A0A9Q3PBA3_9BASI</name>
<feature type="non-terminal residue" evidence="4">
    <location>
        <position position="1"/>
    </location>
</feature>
<comment type="caution">
    <text evidence="4">The sequence shown here is derived from an EMBL/GenBank/DDBJ whole genome shotgun (WGS) entry which is preliminary data.</text>
</comment>
<keyword evidence="3" id="KW-0326">Glycosidase</keyword>
<evidence type="ECO:0000313" key="5">
    <source>
        <dbReference type="Proteomes" id="UP000765509"/>
    </source>
</evidence>
<evidence type="ECO:0000256" key="2">
    <source>
        <dbReference type="ARBA" id="ARBA00022801"/>
    </source>
</evidence>
<dbReference type="GO" id="GO:0005576">
    <property type="term" value="C:extracellular region"/>
    <property type="evidence" value="ECO:0007669"/>
    <property type="project" value="TreeGrafter"/>
</dbReference>
<dbReference type="InterPro" id="IPR050386">
    <property type="entry name" value="Glycosyl_hydrolase_5"/>
</dbReference>
<gene>
    <name evidence="4" type="ORF">O181_093176</name>
</gene>
<protein>
    <submittedName>
        <fullName evidence="4">Uncharacterized protein</fullName>
    </submittedName>
</protein>
<dbReference type="Gene3D" id="3.20.20.80">
    <property type="entry name" value="Glycosidases"/>
    <property type="match status" value="1"/>
</dbReference>
<sequence length="310" mass="34475">ANLTPGLEQYYADFVTMTRAVEYALGVQCEADLSVVSERLVSSKNVMIAFQKALTLIPTYAAKAGPTTPTGLSVQSQANRLSAYYSNVATSIPENNSNEHSSPSFQKRADQKLCNLSCGQKSFRKRVKLVQNSSTLETGNDQVTGAVQNTQAPKNCIATMAMSKQWQWEGPSASLAPHTMGPAAYDDHLYYSFGGVAEANFDSYMQTICTENHYSKAQKINEFRYGHGEFSLATNFKATDDQLRAWGDAQRFRFSQESFWTFWAFRSSTKQWSYLDAVEDGLLPQDPSQYFSPSVCQPYTSKTLNSSISQ</sequence>
<proteinExistence type="inferred from homology"/>
<comment type="similarity">
    <text evidence="1">Belongs to the glycosyl hydrolase 5 (cellulase A) family.</text>
</comment>
<dbReference type="InterPro" id="IPR017853">
    <property type="entry name" value="GH"/>
</dbReference>
<dbReference type="AlphaFoldDB" id="A0A9Q3PBA3"/>
<evidence type="ECO:0000256" key="3">
    <source>
        <dbReference type="ARBA" id="ARBA00023295"/>
    </source>
</evidence>
<keyword evidence="2" id="KW-0378">Hydrolase</keyword>
<accession>A0A9Q3PBA3</accession>
<dbReference type="SUPFAM" id="SSF51445">
    <property type="entry name" value="(Trans)glycosidases"/>
    <property type="match status" value="1"/>
</dbReference>
<evidence type="ECO:0000256" key="1">
    <source>
        <dbReference type="ARBA" id="ARBA00005641"/>
    </source>
</evidence>
<dbReference type="GO" id="GO:0009986">
    <property type="term" value="C:cell surface"/>
    <property type="evidence" value="ECO:0007669"/>
    <property type="project" value="TreeGrafter"/>
</dbReference>
<dbReference type="OrthoDB" id="1887033at2759"/>
<evidence type="ECO:0000313" key="4">
    <source>
        <dbReference type="EMBL" id="MBW0553461.1"/>
    </source>
</evidence>
<reference evidence="4" key="1">
    <citation type="submission" date="2021-03" db="EMBL/GenBank/DDBJ databases">
        <title>Draft genome sequence of rust myrtle Austropuccinia psidii MF-1, a brazilian biotype.</title>
        <authorList>
            <person name="Quecine M.C."/>
            <person name="Pachon D.M.R."/>
            <person name="Bonatelli M.L."/>
            <person name="Correr F.H."/>
            <person name="Franceschini L.M."/>
            <person name="Leite T.F."/>
            <person name="Margarido G.R.A."/>
            <person name="Almeida C.A."/>
            <person name="Ferrarezi J.A."/>
            <person name="Labate C.A."/>
        </authorList>
    </citation>
    <scope>NUCLEOTIDE SEQUENCE</scope>
    <source>
        <strain evidence="4">MF-1</strain>
    </source>
</reference>
<organism evidence="4 5">
    <name type="scientific">Austropuccinia psidii MF-1</name>
    <dbReference type="NCBI Taxonomy" id="1389203"/>
    <lineage>
        <taxon>Eukaryota</taxon>
        <taxon>Fungi</taxon>
        <taxon>Dikarya</taxon>
        <taxon>Basidiomycota</taxon>
        <taxon>Pucciniomycotina</taxon>
        <taxon>Pucciniomycetes</taxon>
        <taxon>Pucciniales</taxon>
        <taxon>Sphaerophragmiaceae</taxon>
        <taxon>Austropuccinia</taxon>
    </lineage>
</organism>